<evidence type="ECO:0000313" key="1">
    <source>
        <dbReference type="EMBL" id="MBK9983372.1"/>
    </source>
</evidence>
<name>A0A9D7SUK5_9BACT</name>
<dbReference type="Proteomes" id="UP000808337">
    <property type="component" value="Unassembled WGS sequence"/>
</dbReference>
<reference evidence="1 2" key="1">
    <citation type="submission" date="2020-10" db="EMBL/GenBank/DDBJ databases">
        <title>Connecting structure to function with the recovery of over 1000 high-quality activated sludge metagenome-assembled genomes encoding full-length rRNA genes using long-read sequencing.</title>
        <authorList>
            <person name="Singleton C.M."/>
            <person name="Petriglieri F."/>
            <person name="Kristensen J.M."/>
            <person name="Kirkegaard R.H."/>
            <person name="Michaelsen T.Y."/>
            <person name="Andersen M.H."/>
            <person name="Karst S.M."/>
            <person name="Dueholm M.S."/>
            <person name="Nielsen P.H."/>
            <person name="Albertsen M."/>
        </authorList>
    </citation>
    <scope>NUCLEOTIDE SEQUENCE [LARGE SCALE GENOMIC DNA]</scope>
    <source>
        <strain evidence="1">Ribe_18-Q3-R11-54_MAXAC.273</strain>
    </source>
</reference>
<dbReference type="AlphaFoldDB" id="A0A9D7SUK5"/>
<proteinExistence type="predicted"/>
<dbReference type="PANTHER" id="PTHR33361:SF2">
    <property type="entry name" value="DUF885 DOMAIN-CONTAINING PROTEIN"/>
    <property type="match status" value="1"/>
</dbReference>
<sequence length="265" mass="30387">MQTDKRFMPFKTIKEVLDSNLAVLAKIQPQLKKLFSVAPKTPFEVREVESFRAAAAPQYNRSSADGKRPGIYYIPIIDPTKINVTNWALEATFLHEAIPGHHYQFSLLQENTSLPKFRRFSYYPAFSEGWALYCESLGEQLGCYTDLYQKMGAYGNEIHRAIRLVVDVGIHTGKLTREEAIKYMMENEAVSEQNATAEIERYMAMPGQALAYKIGELKIKELRDKYKKELGAKFNLTAFHDAILQGGSMPLDVFETYMDEWAKRM</sequence>
<protein>
    <submittedName>
        <fullName evidence="1">DUF885 domain-containing protein</fullName>
    </submittedName>
</protein>
<evidence type="ECO:0000313" key="2">
    <source>
        <dbReference type="Proteomes" id="UP000808337"/>
    </source>
</evidence>
<dbReference type="Pfam" id="PF05960">
    <property type="entry name" value="DUF885"/>
    <property type="match status" value="1"/>
</dbReference>
<gene>
    <name evidence="1" type="ORF">IPP15_13450</name>
</gene>
<dbReference type="InterPro" id="IPR010281">
    <property type="entry name" value="DUF885"/>
</dbReference>
<organism evidence="1 2">
    <name type="scientific">Candidatus Opimibacter skivensis</name>
    <dbReference type="NCBI Taxonomy" id="2982028"/>
    <lineage>
        <taxon>Bacteria</taxon>
        <taxon>Pseudomonadati</taxon>
        <taxon>Bacteroidota</taxon>
        <taxon>Saprospiria</taxon>
        <taxon>Saprospirales</taxon>
        <taxon>Saprospiraceae</taxon>
        <taxon>Candidatus Opimibacter</taxon>
    </lineage>
</organism>
<comment type="caution">
    <text evidence="1">The sequence shown here is derived from an EMBL/GenBank/DDBJ whole genome shotgun (WGS) entry which is preliminary data.</text>
</comment>
<dbReference type="EMBL" id="JADKGY010000019">
    <property type="protein sequence ID" value="MBK9983372.1"/>
    <property type="molecule type" value="Genomic_DNA"/>
</dbReference>
<dbReference type="PANTHER" id="PTHR33361">
    <property type="entry name" value="GLR0591 PROTEIN"/>
    <property type="match status" value="1"/>
</dbReference>
<accession>A0A9D7SUK5</accession>